<evidence type="ECO:0000313" key="2">
    <source>
        <dbReference type="Proteomes" id="UP000749471"/>
    </source>
</evidence>
<accession>A0ABS6E956</accession>
<keyword evidence="2" id="KW-1185">Reference proteome</keyword>
<dbReference type="Proteomes" id="UP000749471">
    <property type="component" value="Unassembled WGS sequence"/>
</dbReference>
<proteinExistence type="predicted"/>
<gene>
    <name evidence="1" type="ORF">KQI42_15715</name>
</gene>
<comment type="caution">
    <text evidence="1">The sequence shown here is derived from an EMBL/GenBank/DDBJ whole genome shotgun (WGS) entry which is preliminary data.</text>
</comment>
<protein>
    <submittedName>
        <fullName evidence="1">Uncharacterized protein</fullName>
    </submittedName>
</protein>
<dbReference type="EMBL" id="JAHLPM010000015">
    <property type="protein sequence ID" value="MBU5439462.1"/>
    <property type="molecule type" value="Genomic_DNA"/>
</dbReference>
<dbReference type="RefSeq" id="WP_216521169.1">
    <property type="nucleotide sequence ID" value="NZ_JAHLPM010000015.1"/>
</dbReference>
<name>A0ABS6E956_9FIRM</name>
<evidence type="ECO:0000313" key="1">
    <source>
        <dbReference type="EMBL" id="MBU5439462.1"/>
    </source>
</evidence>
<organism evidence="1 2">
    <name type="scientific">Tissierella simiarum</name>
    <dbReference type="NCBI Taxonomy" id="2841534"/>
    <lineage>
        <taxon>Bacteria</taxon>
        <taxon>Bacillati</taxon>
        <taxon>Bacillota</taxon>
        <taxon>Tissierellia</taxon>
        <taxon>Tissierellales</taxon>
        <taxon>Tissierellaceae</taxon>
        <taxon>Tissierella</taxon>
    </lineage>
</organism>
<reference evidence="1 2" key="1">
    <citation type="submission" date="2021-06" db="EMBL/GenBank/DDBJ databases">
        <authorList>
            <person name="Sun Q."/>
            <person name="Li D."/>
        </authorList>
    </citation>
    <scope>NUCLEOTIDE SEQUENCE [LARGE SCALE GENOMIC DNA]</scope>
    <source>
        <strain evidence="1 2">MSJ-40</strain>
    </source>
</reference>
<sequence>MKTYKIGQVIEIEGLKYMIVREGGREYSVVASLLNGENLILLEGKIHGVDYDSLAETIINLFDPYVDIYDEDFWIEIEGSLLSWLYEFRFKDNRKEG</sequence>